<evidence type="ECO:0000313" key="3">
    <source>
        <dbReference type="Proteomes" id="UP000007880"/>
    </source>
</evidence>
<organism evidence="2 3">
    <name type="scientific">Caldilinea aerophila (strain DSM 14535 / JCM 11387 / NBRC 104270 / STL-6-O1)</name>
    <dbReference type="NCBI Taxonomy" id="926550"/>
    <lineage>
        <taxon>Bacteria</taxon>
        <taxon>Bacillati</taxon>
        <taxon>Chloroflexota</taxon>
        <taxon>Caldilineae</taxon>
        <taxon>Caldilineales</taxon>
        <taxon>Caldilineaceae</taxon>
        <taxon>Caldilinea</taxon>
    </lineage>
</organism>
<sequence length="447" mass="50083">MLKIAIVGGGIMGITLAYYLSKEGVAVDVFEASSTLGGLAGPLTLPDGVEVDRFYHAILSSDAHLHTLCTELGIADQLRFRETRTGFYHNGAIYSMNNIIEFLRFPPLGWIDRFRLGLTVLAAQRIQDWQELEGISVEEWLIRLGGKNTYQNIWRPMLAAKFDGDFRNVPATWIWSRLVRVKSTRQGASQKEMAGHLIGGYITLIKAMARRIEANGGRIHLSTPVQEVCIEGDGSPRAVGVRLADGLHRFDGVVVTSQVPIFRRLIPSAPRAYHEFLAQTEYLGIVCPLLVLDRPLTGYWTLNITDQRIPFTGVIETTTYIDPAYVGGHHLVYLPKYTAPGSLLFQLSDEEIKAMWMEHLRMMFPQFDPASVRYFLVHRERYVEPLHGLNSTHLIPSVETPVERLFLVTTAQIYPALTNGESVSRHGHAAAEIVQRVLQQQPLKAVA</sequence>
<dbReference type="HOGENOM" id="CLU_051347_0_0_0"/>
<dbReference type="eggNOG" id="COG1232">
    <property type="taxonomic scope" value="Bacteria"/>
</dbReference>
<dbReference type="PANTHER" id="PTHR42923:SF46">
    <property type="entry name" value="AMINE OXIDASE"/>
    <property type="match status" value="1"/>
</dbReference>
<dbReference type="RefSeq" id="WP_014434883.1">
    <property type="nucleotide sequence ID" value="NC_017079.1"/>
</dbReference>
<protein>
    <submittedName>
        <fullName evidence="2">Putative oxidoreductase</fullName>
    </submittedName>
</protein>
<dbReference type="Gene3D" id="1.10.3110.10">
    <property type="entry name" value="protoporphyrinogen ix oxidase, domain 3"/>
    <property type="match status" value="1"/>
</dbReference>
<dbReference type="Pfam" id="PF01593">
    <property type="entry name" value="Amino_oxidase"/>
    <property type="match status" value="1"/>
</dbReference>
<dbReference type="KEGG" id="cap:CLDAP_36170"/>
<dbReference type="PATRIC" id="fig|926550.5.peg.3898"/>
<dbReference type="SUPFAM" id="SSF51905">
    <property type="entry name" value="FAD/NAD(P)-binding domain"/>
    <property type="match status" value="1"/>
</dbReference>
<feature type="domain" description="Amine oxidase" evidence="1">
    <location>
        <begin position="13"/>
        <end position="411"/>
    </location>
</feature>
<dbReference type="Gene3D" id="3.90.660.20">
    <property type="entry name" value="Protoporphyrinogen oxidase, mitochondrial, domain 2"/>
    <property type="match status" value="1"/>
</dbReference>
<dbReference type="InterPro" id="IPR002937">
    <property type="entry name" value="Amino_oxidase"/>
</dbReference>
<dbReference type="InterPro" id="IPR050464">
    <property type="entry name" value="Zeta_carotene_desat/Oxidored"/>
</dbReference>
<name>I0I8R9_CALAS</name>
<proteinExistence type="predicted"/>
<dbReference type="PANTHER" id="PTHR42923">
    <property type="entry name" value="PROTOPORPHYRINOGEN OXIDASE"/>
    <property type="match status" value="1"/>
</dbReference>
<dbReference type="STRING" id="926550.CLDAP_36170"/>
<keyword evidence="3" id="KW-1185">Reference proteome</keyword>
<dbReference type="OrthoDB" id="9803192at2"/>
<reference evidence="2 3" key="1">
    <citation type="submission" date="2012-02" db="EMBL/GenBank/DDBJ databases">
        <title>Complete genome sequence of Caldilinea aerophila DSM 14535 (= NBRC 102666).</title>
        <authorList>
            <person name="Oguchi A."/>
            <person name="Hosoyama A."/>
            <person name="Sekine M."/>
            <person name="Fukai R."/>
            <person name="Kato Y."/>
            <person name="Nakamura S."/>
            <person name="Hanada S."/>
            <person name="Yamazaki S."/>
            <person name="Fujita N."/>
        </authorList>
    </citation>
    <scope>NUCLEOTIDE SEQUENCE [LARGE SCALE GENOMIC DNA]</scope>
    <source>
        <strain evidence="3">DSM 14535 / JCM 11387 / NBRC 104270 / STL-6-O1</strain>
    </source>
</reference>
<dbReference type="AlphaFoldDB" id="I0I8R9"/>
<dbReference type="Proteomes" id="UP000007880">
    <property type="component" value="Chromosome"/>
</dbReference>
<evidence type="ECO:0000259" key="1">
    <source>
        <dbReference type="Pfam" id="PF01593"/>
    </source>
</evidence>
<accession>I0I8R9</accession>
<evidence type="ECO:0000313" key="2">
    <source>
        <dbReference type="EMBL" id="BAM01657.1"/>
    </source>
</evidence>
<dbReference type="NCBIfam" id="NF005560">
    <property type="entry name" value="PRK07233.1"/>
    <property type="match status" value="1"/>
</dbReference>
<dbReference type="Gene3D" id="3.50.50.60">
    <property type="entry name" value="FAD/NAD(P)-binding domain"/>
    <property type="match status" value="1"/>
</dbReference>
<dbReference type="GO" id="GO:0016491">
    <property type="term" value="F:oxidoreductase activity"/>
    <property type="evidence" value="ECO:0007669"/>
    <property type="project" value="InterPro"/>
</dbReference>
<dbReference type="EMBL" id="AP012337">
    <property type="protein sequence ID" value="BAM01657.1"/>
    <property type="molecule type" value="Genomic_DNA"/>
</dbReference>
<gene>
    <name evidence="2" type="ordered locus">CLDAP_36170</name>
</gene>
<dbReference type="InterPro" id="IPR036188">
    <property type="entry name" value="FAD/NAD-bd_sf"/>
</dbReference>
<dbReference type="PRINTS" id="PR00419">
    <property type="entry name" value="ADXRDTASE"/>
</dbReference>